<dbReference type="EMBL" id="UYWX01001166">
    <property type="protein sequence ID" value="VDM20325.1"/>
    <property type="molecule type" value="Genomic_DNA"/>
</dbReference>
<evidence type="ECO:0000313" key="2">
    <source>
        <dbReference type="EMBL" id="VDM20325.1"/>
    </source>
</evidence>
<evidence type="ECO:0000313" key="3">
    <source>
        <dbReference type="Proteomes" id="UP000274429"/>
    </source>
</evidence>
<feature type="compositionally biased region" description="Low complexity" evidence="1">
    <location>
        <begin position="81"/>
        <end position="96"/>
    </location>
</feature>
<evidence type="ECO:0000256" key="1">
    <source>
        <dbReference type="SAM" id="MobiDB-lite"/>
    </source>
</evidence>
<gene>
    <name evidence="2" type="ORF">TTAC_LOCUS2518</name>
</gene>
<keyword evidence="3" id="KW-1185">Reference proteome</keyword>
<reference evidence="4" key="1">
    <citation type="submission" date="2017-02" db="UniProtKB">
        <authorList>
            <consortium name="WormBaseParasite"/>
        </authorList>
    </citation>
    <scope>IDENTIFICATION</scope>
</reference>
<proteinExistence type="predicted"/>
<protein>
    <submittedName>
        <fullName evidence="2 4">Uncharacterized protein</fullName>
    </submittedName>
</protein>
<sequence>MPSHVNGCAADLWAGQSSRLEAPFGCFADVATAFILIVYAPPPSLKGISGRGGNEGDHRVCGRSRKTTAPLHLSTRYEAISSGGDDIGGSDSQGFSGAAGSAHRNRHQQSHNHHCRHRVIPSGFKRRRPSSASSSPSVSVHKARRRRLSTSSSSSSSSTTAATTTSSSFSRSGAVNVSPEIFFSLATF</sequence>
<organism evidence="4">
    <name type="scientific">Hydatigena taeniaeformis</name>
    <name type="common">Feline tapeworm</name>
    <name type="synonym">Taenia taeniaeformis</name>
    <dbReference type="NCBI Taxonomy" id="6205"/>
    <lineage>
        <taxon>Eukaryota</taxon>
        <taxon>Metazoa</taxon>
        <taxon>Spiralia</taxon>
        <taxon>Lophotrochozoa</taxon>
        <taxon>Platyhelminthes</taxon>
        <taxon>Cestoda</taxon>
        <taxon>Eucestoda</taxon>
        <taxon>Cyclophyllidea</taxon>
        <taxon>Taeniidae</taxon>
        <taxon>Hydatigera</taxon>
    </lineage>
</organism>
<dbReference type="WBParaSite" id="TTAC_0000253101-mRNA-1">
    <property type="protein sequence ID" value="TTAC_0000253101-mRNA-1"/>
    <property type="gene ID" value="TTAC_0000253101"/>
</dbReference>
<accession>A0A0R3WP43</accession>
<feature type="compositionally biased region" description="Low complexity" evidence="1">
    <location>
        <begin position="130"/>
        <end position="140"/>
    </location>
</feature>
<evidence type="ECO:0000313" key="4">
    <source>
        <dbReference type="WBParaSite" id="TTAC_0000253101-mRNA-1"/>
    </source>
</evidence>
<dbReference type="AlphaFoldDB" id="A0A0R3WP43"/>
<reference evidence="2 3" key="2">
    <citation type="submission" date="2018-11" db="EMBL/GenBank/DDBJ databases">
        <authorList>
            <consortium name="Pathogen Informatics"/>
        </authorList>
    </citation>
    <scope>NUCLEOTIDE SEQUENCE [LARGE SCALE GENOMIC DNA]</scope>
</reference>
<name>A0A0R3WP43_HYDTA</name>
<feature type="compositionally biased region" description="Basic residues" evidence="1">
    <location>
        <begin position="103"/>
        <end position="129"/>
    </location>
</feature>
<feature type="compositionally biased region" description="Low complexity" evidence="1">
    <location>
        <begin position="149"/>
        <end position="172"/>
    </location>
</feature>
<dbReference type="Proteomes" id="UP000274429">
    <property type="component" value="Unassembled WGS sequence"/>
</dbReference>
<feature type="region of interest" description="Disordered" evidence="1">
    <location>
        <begin position="80"/>
        <end position="172"/>
    </location>
</feature>